<keyword evidence="2" id="KW-0449">Lipoprotein</keyword>
<dbReference type="Proteomes" id="UP001231518">
    <property type="component" value="Chromosome 2"/>
</dbReference>
<dbReference type="EMBL" id="JARGEI010000002">
    <property type="protein sequence ID" value="KAJ8735185.1"/>
    <property type="molecule type" value="Genomic_DNA"/>
</dbReference>
<comment type="similarity">
    <text evidence="1 2">Belongs to the phospholipid scramblase family.</text>
</comment>
<dbReference type="Gene3D" id="2.40.160.200">
    <property type="entry name" value="LURP1-related"/>
    <property type="match status" value="1"/>
</dbReference>
<organism evidence="3 4">
    <name type="scientific">Mythimna separata</name>
    <name type="common">Oriental armyworm</name>
    <name type="synonym">Pseudaletia separata</name>
    <dbReference type="NCBI Taxonomy" id="271217"/>
    <lineage>
        <taxon>Eukaryota</taxon>
        <taxon>Metazoa</taxon>
        <taxon>Ecdysozoa</taxon>
        <taxon>Arthropoda</taxon>
        <taxon>Hexapoda</taxon>
        <taxon>Insecta</taxon>
        <taxon>Pterygota</taxon>
        <taxon>Neoptera</taxon>
        <taxon>Endopterygota</taxon>
        <taxon>Lepidoptera</taxon>
        <taxon>Glossata</taxon>
        <taxon>Ditrysia</taxon>
        <taxon>Noctuoidea</taxon>
        <taxon>Noctuidae</taxon>
        <taxon>Noctuinae</taxon>
        <taxon>Hadenini</taxon>
        <taxon>Mythimna</taxon>
    </lineage>
</organism>
<dbReference type="PANTHER" id="PTHR23248">
    <property type="entry name" value="PHOSPHOLIPID SCRAMBLASE-RELATED"/>
    <property type="match status" value="1"/>
</dbReference>
<keyword evidence="2" id="KW-0106">Calcium</keyword>
<reference evidence="3" key="1">
    <citation type="submission" date="2023-03" db="EMBL/GenBank/DDBJ databases">
        <title>Chromosome-level genomes of two armyworms, Mythimna separata and Mythimna loreyi, provide insights into the biosynthesis and reception of sex pheromones.</title>
        <authorList>
            <person name="Zhao H."/>
        </authorList>
    </citation>
    <scope>NUCLEOTIDE SEQUENCE</scope>
    <source>
        <strain evidence="3">BeijingLab</strain>
        <tissue evidence="3">Pupa</tissue>
    </source>
</reference>
<evidence type="ECO:0000256" key="1">
    <source>
        <dbReference type="ARBA" id="ARBA00005350"/>
    </source>
</evidence>
<comment type="cofactor">
    <cofactor evidence="2">
        <name>Ca(2+)</name>
        <dbReference type="ChEBI" id="CHEBI:29108"/>
    </cofactor>
</comment>
<gene>
    <name evidence="3" type="ORF">PYW07_006805</name>
</gene>
<dbReference type="PANTHER" id="PTHR23248:SF9">
    <property type="entry name" value="PHOSPHOLIPID SCRAMBLASE"/>
    <property type="match status" value="1"/>
</dbReference>
<keyword evidence="2" id="KW-0564">Palmitate</keyword>
<dbReference type="InterPro" id="IPR005552">
    <property type="entry name" value="Scramblase"/>
</dbReference>
<comment type="caution">
    <text evidence="3">The sequence shown here is derived from an EMBL/GenBank/DDBJ whole genome shotgun (WGS) entry which is preliminary data.</text>
</comment>
<keyword evidence="4" id="KW-1185">Reference proteome</keyword>
<accession>A0AAD7Z104</accession>
<evidence type="ECO:0000256" key="2">
    <source>
        <dbReference type="RuleBase" id="RU363116"/>
    </source>
</evidence>
<dbReference type="InterPro" id="IPR025659">
    <property type="entry name" value="Tubby-like_C"/>
</dbReference>
<sequence length="202" mass="22907">MADTLPLVAEPALQRLSQQTTLYLQQTSSGYNGSNFSVFGEDEELILNLNEIVPDTFFRGGARRPFQFNGEDSAGKKLFTFGRAKSRWIIKNKVELFMDDALISVVRLARTCCTPIFNISDGLDNPMFRLKGRAANISYFQLQTNDKIAIGEIQKKSRGWKKEMFSFKDNYVISVPEDLAVNLKIAVLAACVYIDFRFHEGR</sequence>
<evidence type="ECO:0000313" key="3">
    <source>
        <dbReference type="EMBL" id="KAJ8735185.1"/>
    </source>
</evidence>
<dbReference type="SUPFAM" id="SSF54518">
    <property type="entry name" value="Tubby C-terminal domain-like"/>
    <property type="match status" value="1"/>
</dbReference>
<evidence type="ECO:0000313" key="4">
    <source>
        <dbReference type="Proteomes" id="UP001231518"/>
    </source>
</evidence>
<dbReference type="InterPro" id="IPR038595">
    <property type="entry name" value="LOR_sf"/>
</dbReference>
<proteinExistence type="inferred from homology"/>
<dbReference type="Pfam" id="PF03803">
    <property type="entry name" value="Scramblase"/>
    <property type="match status" value="1"/>
</dbReference>
<dbReference type="GO" id="GO:0017128">
    <property type="term" value="F:phospholipid scramblase activity"/>
    <property type="evidence" value="ECO:0007669"/>
    <property type="project" value="InterPro"/>
</dbReference>
<dbReference type="GO" id="GO:0005886">
    <property type="term" value="C:plasma membrane"/>
    <property type="evidence" value="ECO:0007669"/>
    <property type="project" value="TreeGrafter"/>
</dbReference>
<name>A0AAD7Z104_MYTSE</name>
<protein>
    <recommendedName>
        <fullName evidence="2">Phospholipid scramblase</fullName>
    </recommendedName>
</protein>
<dbReference type="AlphaFoldDB" id="A0AAD7Z104"/>
<comment type="function">
    <text evidence="2">May mediate accelerated ATP-independent bidirectional transbilayer migration of phospholipids upon binding calcium ions that results in a loss of phospholipid asymmetry in the plasma membrane.</text>
</comment>